<comment type="similarity">
    <text evidence="1">Belongs to the ATP-dependent AMP-binding enzyme family.</text>
</comment>
<accession>A0A0D7BDH0</accession>
<feature type="region of interest" description="Disordered" evidence="6">
    <location>
        <begin position="1"/>
        <end position="25"/>
    </location>
</feature>
<proteinExistence type="inferred from homology"/>
<keyword evidence="9" id="KW-1185">Reference proteome</keyword>
<protein>
    <submittedName>
        <fullName evidence="8">Long-chain-fatty-acid-CoA-ligase</fullName>
    </submittedName>
</protein>
<sequence>MATLHTTKPGYFGKGSVEVTPPTSETEGGVRRLAITADRLVTQPFEGLDTLPDIIDYAARTFGSRDAVGWREVVDVITEEKEVKKVVGGNEVTEKKQWKYFQLSPYTFISAIEFKQRIVDTAKGLLALGIGSSDIFNVYANTCANWQIVAQACNYIGTTIATAYATLGEAGLQHSLNEPECVGLFTNAELLRTLYNVLGKTTTVKFIIYDGKVDQKLVDDLHAVREDIRVVHIDELQQLGKDVKEETLAERRPTRESVACIMYTSGSTGAPKGVVLTHHNLVSSVGAVYVLLGHHLTQDDTYIAYLPLAHVLEYIVQLSMLFAGVHVGFAGVKTLTDQSVRNCKGDIAELRPTIMVGVPAVWEMIRKGVLAKVNQGSALKKGAFHGSMKLKKNNVPILGALADNLVLSQIRQATGGRLRVGLAGGAAISRDTQEFFNVAIFNLLSGYGMTESCGMCAVLPPENMRYDCVGLPMSSIEVKLIDVPDAGYSSKNDPPTGEVCIRGPSVTKGYYKRPDLNEDPTIFTPDGWLRTGDVGQWNPDGTLSLIDRIKNLVKLSGGEYIALERLEAIYKACNLVSNMCVYANSDMKQPLAIIIPHEAHLRARLETLDGVDAHASLPELCKNKKVMDLVLKECVGLGKKNDFKPLEILQAVILTGEEWTPENGMVTAAQKINRSGIAKKFKSEIDVRSLLFN</sequence>
<dbReference type="InterPro" id="IPR042099">
    <property type="entry name" value="ANL_N_sf"/>
</dbReference>
<keyword evidence="2 8" id="KW-0436">Ligase</keyword>
<organism evidence="8 9">
    <name type="scientific">Cylindrobasidium torrendii FP15055 ss-10</name>
    <dbReference type="NCBI Taxonomy" id="1314674"/>
    <lineage>
        <taxon>Eukaryota</taxon>
        <taxon>Fungi</taxon>
        <taxon>Dikarya</taxon>
        <taxon>Basidiomycota</taxon>
        <taxon>Agaricomycotina</taxon>
        <taxon>Agaricomycetes</taxon>
        <taxon>Agaricomycetidae</taxon>
        <taxon>Agaricales</taxon>
        <taxon>Marasmiineae</taxon>
        <taxon>Physalacriaceae</taxon>
        <taxon>Cylindrobasidium</taxon>
    </lineage>
</organism>
<keyword evidence="3" id="KW-0547">Nucleotide-binding</keyword>
<evidence type="ECO:0000256" key="1">
    <source>
        <dbReference type="ARBA" id="ARBA00006432"/>
    </source>
</evidence>
<comment type="catalytic activity">
    <reaction evidence="5">
        <text>a long-chain fatty acid + ATP + CoA = a long-chain fatty acyl-CoA + AMP + diphosphate</text>
        <dbReference type="Rhea" id="RHEA:15421"/>
        <dbReference type="ChEBI" id="CHEBI:30616"/>
        <dbReference type="ChEBI" id="CHEBI:33019"/>
        <dbReference type="ChEBI" id="CHEBI:57287"/>
        <dbReference type="ChEBI" id="CHEBI:57560"/>
        <dbReference type="ChEBI" id="CHEBI:83139"/>
        <dbReference type="ChEBI" id="CHEBI:456215"/>
        <dbReference type="EC" id="6.2.1.3"/>
    </reaction>
</comment>
<dbReference type="STRING" id="1314674.A0A0D7BDH0"/>
<gene>
    <name evidence="8" type="ORF">CYLTODRAFT_352816</name>
</gene>
<dbReference type="GO" id="GO:0005783">
    <property type="term" value="C:endoplasmic reticulum"/>
    <property type="evidence" value="ECO:0007669"/>
    <property type="project" value="TreeGrafter"/>
</dbReference>
<reference evidence="8 9" key="1">
    <citation type="journal article" date="2015" name="Fungal Genet. Biol.">
        <title>Evolution of novel wood decay mechanisms in Agaricales revealed by the genome sequences of Fistulina hepatica and Cylindrobasidium torrendii.</title>
        <authorList>
            <person name="Floudas D."/>
            <person name="Held B.W."/>
            <person name="Riley R."/>
            <person name="Nagy L.G."/>
            <person name="Koehler G."/>
            <person name="Ransdell A.S."/>
            <person name="Younus H."/>
            <person name="Chow J."/>
            <person name="Chiniquy J."/>
            <person name="Lipzen A."/>
            <person name="Tritt A."/>
            <person name="Sun H."/>
            <person name="Haridas S."/>
            <person name="LaButti K."/>
            <person name="Ohm R.A."/>
            <person name="Kues U."/>
            <person name="Blanchette R.A."/>
            <person name="Grigoriev I.V."/>
            <person name="Minto R.E."/>
            <person name="Hibbett D.S."/>
        </authorList>
    </citation>
    <scope>NUCLEOTIDE SEQUENCE [LARGE SCALE GENOMIC DNA]</scope>
    <source>
        <strain evidence="8 9">FP15055 ss-10</strain>
    </source>
</reference>
<evidence type="ECO:0000256" key="5">
    <source>
        <dbReference type="ARBA" id="ARBA00036813"/>
    </source>
</evidence>
<evidence type="ECO:0000313" key="9">
    <source>
        <dbReference type="Proteomes" id="UP000054007"/>
    </source>
</evidence>
<dbReference type="GO" id="GO:0005811">
    <property type="term" value="C:lipid droplet"/>
    <property type="evidence" value="ECO:0007669"/>
    <property type="project" value="TreeGrafter"/>
</dbReference>
<keyword evidence="4" id="KW-0067">ATP-binding</keyword>
<evidence type="ECO:0000313" key="8">
    <source>
        <dbReference type="EMBL" id="KIY67621.1"/>
    </source>
</evidence>
<dbReference type="AlphaFoldDB" id="A0A0D7BDH0"/>
<dbReference type="PANTHER" id="PTHR43272:SF83">
    <property type="entry name" value="ACYL-COA SYNTHETASE LONG-CHAIN, ISOFORM J"/>
    <property type="match status" value="1"/>
</dbReference>
<dbReference type="EMBL" id="KN880521">
    <property type="protein sequence ID" value="KIY67621.1"/>
    <property type="molecule type" value="Genomic_DNA"/>
</dbReference>
<dbReference type="Pfam" id="PF00501">
    <property type="entry name" value="AMP-binding"/>
    <property type="match status" value="1"/>
</dbReference>
<evidence type="ECO:0000256" key="2">
    <source>
        <dbReference type="ARBA" id="ARBA00022598"/>
    </source>
</evidence>
<dbReference type="PANTHER" id="PTHR43272">
    <property type="entry name" value="LONG-CHAIN-FATTY-ACID--COA LIGASE"/>
    <property type="match status" value="1"/>
</dbReference>
<feature type="domain" description="AMP-dependent synthetase/ligase" evidence="7">
    <location>
        <begin position="106"/>
        <end position="511"/>
    </location>
</feature>
<dbReference type="InterPro" id="IPR000873">
    <property type="entry name" value="AMP-dep_synth/lig_dom"/>
</dbReference>
<evidence type="ECO:0000259" key="7">
    <source>
        <dbReference type="Pfam" id="PF00501"/>
    </source>
</evidence>
<dbReference type="Proteomes" id="UP000054007">
    <property type="component" value="Unassembled WGS sequence"/>
</dbReference>
<evidence type="ECO:0000256" key="3">
    <source>
        <dbReference type="ARBA" id="ARBA00022741"/>
    </source>
</evidence>
<evidence type="ECO:0000256" key="6">
    <source>
        <dbReference type="SAM" id="MobiDB-lite"/>
    </source>
</evidence>
<dbReference type="GO" id="GO:0035336">
    <property type="term" value="P:long-chain fatty-acyl-CoA metabolic process"/>
    <property type="evidence" value="ECO:0007669"/>
    <property type="project" value="TreeGrafter"/>
</dbReference>
<evidence type="ECO:0000256" key="4">
    <source>
        <dbReference type="ARBA" id="ARBA00022840"/>
    </source>
</evidence>
<dbReference type="PROSITE" id="PS00455">
    <property type="entry name" value="AMP_BINDING"/>
    <property type="match status" value="1"/>
</dbReference>
<dbReference type="OrthoDB" id="1700726at2759"/>
<dbReference type="InterPro" id="IPR020845">
    <property type="entry name" value="AMP-binding_CS"/>
</dbReference>
<name>A0A0D7BDH0_9AGAR</name>
<dbReference type="GO" id="GO:0004467">
    <property type="term" value="F:long-chain fatty acid-CoA ligase activity"/>
    <property type="evidence" value="ECO:0007669"/>
    <property type="project" value="UniProtKB-EC"/>
</dbReference>
<dbReference type="SUPFAM" id="SSF56801">
    <property type="entry name" value="Acetyl-CoA synthetase-like"/>
    <property type="match status" value="1"/>
</dbReference>
<dbReference type="GO" id="GO:0005524">
    <property type="term" value="F:ATP binding"/>
    <property type="evidence" value="ECO:0007669"/>
    <property type="project" value="UniProtKB-KW"/>
</dbReference>
<dbReference type="GO" id="GO:0005886">
    <property type="term" value="C:plasma membrane"/>
    <property type="evidence" value="ECO:0007669"/>
    <property type="project" value="TreeGrafter"/>
</dbReference>
<dbReference type="Gene3D" id="3.40.50.12780">
    <property type="entry name" value="N-terminal domain of ligase-like"/>
    <property type="match status" value="1"/>
</dbReference>